<keyword evidence="11" id="KW-1185">Reference proteome</keyword>
<evidence type="ECO:0000313" key="11">
    <source>
        <dbReference type="Proteomes" id="UP000095767"/>
    </source>
</evidence>
<evidence type="ECO:0000256" key="5">
    <source>
        <dbReference type="ARBA" id="ARBA00023085"/>
    </source>
</evidence>
<reference evidence="10 11" key="1">
    <citation type="submission" date="2016-09" db="EMBL/GenBank/DDBJ databases">
        <title>The draft genome of Dichanthelium oligosanthes: A C3 panicoid grass species.</title>
        <authorList>
            <person name="Studer A.J."/>
            <person name="Schnable J.C."/>
            <person name="Brutnell T.P."/>
        </authorList>
    </citation>
    <scope>NUCLEOTIDE SEQUENCE [LARGE SCALE GENOMIC DNA]</scope>
    <source>
        <strain evidence="11">cv. Kellogg 1175</strain>
        <tissue evidence="10">Leaf</tissue>
    </source>
</reference>
<protein>
    <recommendedName>
        <fullName evidence="3 8">Pectinesterase</fullName>
        <ecNumber evidence="3 8">3.1.1.11</ecNumber>
    </recommendedName>
</protein>
<evidence type="ECO:0000256" key="4">
    <source>
        <dbReference type="ARBA" id="ARBA00022801"/>
    </source>
</evidence>
<dbReference type="GO" id="GO:0045490">
    <property type="term" value="P:pectin catabolic process"/>
    <property type="evidence" value="ECO:0007669"/>
    <property type="project" value="UniProtKB-UniRule"/>
</dbReference>
<evidence type="ECO:0000256" key="7">
    <source>
        <dbReference type="PROSITE-ProRule" id="PRU10040"/>
    </source>
</evidence>
<dbReference type="InterPro" id="IPR011050">
    <property type="entry name" value="Pectin_lyase_fold/virulence"/>
</dbReference>
<dbReference type="Pfam" id="PF01095">
    <property type="entry name" value="Pectinesterase"/>
    <property type="match status" value="1"/>
</dbReference>
<dbReference type="AlphaFoldDB" id="A0A1E5UMJ6"/>
<dbReference type="STRING" id="888268.A0A1E5UMJ6"/>
<evidence type="ECO:0000256" key="3">
    <source>
        <dbReference type="ARBA" id="ARBA00013229"/>
    </source>
</evidence>
<dbReference type="GO" id="GO:0042545">
    <property type="term" value="P:cell wall modification"/>
    <property type="evidence" value="ECO:0007669"/>
    <property type="project" value="UniProtKB-UniRule"/>
</dbReference>
<gene>
    <name evidence="10" type="ORF">BAE44_0024878</name>
</gene>
<feature type="active site" evidence="7">
    <location>
        <position position="38"/>
    </location>
</feature>
<proteinExistence type="inferred from homology"/>
<evidence type="ECO:0000256" key="1">
    <source>
        <dbReference type="ARBA" id="ARBA00005184"/>
    </source>
</evidence>
<feature type="domain" description="Pectinesterase catalytic" evidence="9">
    <location>
        <begin position="4"/>
        <end position="68"/>
    </location>
</feature>
<dbReference type="EMBL" id="LWDX02071194">
    <property type="protein sequence ID" value="OEL14103.1"/>
    <property type="molecule type" value="Genomic_DNA"/>
</dbReference>
<dbReference type="Proteomes" id="UP000095767">
    <property type="component" value="Unassembled WGS sequence"/>
</dbReference>
<accession>A0A1E5UMJ6</accession>
<evidence type="ECO:0000256" key="2">
    <source>
        <dbReference type="ARBA" id="ARBA00008891"/>
    </source>
</evidence>
<comment type="catalytic activity">
    <reaction evidence="6 8">
        <text>[(1-&gt;4)-alpha-D-galacturonosyl methyl ester](n) + n H2O = [(1-&gt;4)-alpha-D-galacturonosyl](n) + n methanol + n H(+)</text>
        <dbReference type="Rhea" id="RHEA:22380"/>
        <dbReference type="Rhea" id="RHEA-COMP:14570"/>
        <dbReference type="Rhea" id="RHEA-COMP:14573"/>
        <dbReference type="ChEBI" id="CHEBI:15377"/>
        <dbReference type="ChEBI" id="CHEBI:15378"/>
        <dbReference type="ChEBI" id="CHEBI:17790"/>
        <dbReference type="ChEBI" id="CHEBI:140522"/>
        <dbReference type="ChEBI" id="CHEBI:140523"/>
        <dbReference type="EC" id="3.1.1.11"/>
    </reaction>
</comment>
<dbReference type="PANTHER" id="PTHR31321:SF135">
    <property type="entry name" value="OS11G0659600 PROTEIN"/>
    <property type="match status" value="1"/>
</dbReference>
<dbReference type="Gene3D" id="2.160.20.10">
    <property type="entry name" value="Single-stranded right-handed beta-helix, Pectin lyase-like"/>
    <property type="match status" value="1"/>
</dbReference>
<dbReference type="InterPro" id="IPR000070">
    <property type="entry name" value="Pectinesterase_cat"/>
</dbReference>
<evidence type="ECO:0000259" key="9">
    <source>
        <dbReference type="Pfam" id="PF01095"/>
    </source>
</evidence>
<dbReference type="EC" id="3.1.1.11" evidence="3 8"/>
<sequence length="124" mass="13274">MGTKATLYNCTIDGGQGALYDQMGLHYFKACAIKGTVDFIFGSAKSFYEDCRIVSLSSKDIASSLPMAPPEQDRSRNPIKAAAAEGGFSFKTCTNEGEGPQIYLGRVGTPIIYSYTGIGKEIVP</sequence>
<comment type="similarity">
    <text evidence="2">Belongs to the pectinesterase family.</text>
</comment>
<keyword evidence="5 8" id="KW-0063">Aspartyl esterase</keyword>
<name>A0A1E5UMJ6_9POAL</name>
<dbReference type="InterPro" id="IPR033131">
    <property type="entry name" value="Pectinesterase_Asp_AS"/>
</dbReference>
<evidence type="ECO:0000256" key="8">
    <source>
        <dbReference type="RuleBase" id="RU000589"/>
    </source>
</evidence>
<dbReference type="OrthoDB" id="2019149at2759"/>
<dbReference type="UniPathway" id="UPA00545">
    <property type="reaction ID" value="UER00823"/>
</dbReference>
<organism evidence="10 11">
    <name type="scientific">Dichanthelium oligosanthes</name>
    <dbReference type="NCBI Taxonomy" id="888268"/>
    <lineage>
        <taxon>Eukaryota</taxon>
        <taxon>Viridiplantae</taxon>
        <taxon>Streptophyta</taxon>
        <taxon>Embryophyta</taxon>
        <taxon>Tracheophyta</taxon>
        <taxon>Spermatophyta</taxon>
        <taxon>Magnoliopsida</taxon>
        <taxon>Liliopsida</taxon>
        <taxon>Poales</taxon>
        <taxon>Poaceae</taxon>
        <taxon>PACMAD clade</taxon>
        <taxon>Panicoideae</taxon>
        <taxon>Panicodae</taxon>
        <taxon>Paniceae</taxon>
        <taxon>Dichantheliinae</taxon>
        <taxon>Dichanthelium</taxon>
    </lineage>
</organism>
<dbReference type="InterPro" id="IPR012334">
    <property type="entry name" value="Pectin_lyas_fold"/>
</dbReference>
<evidence type="ECO:0000313" key="10">
    <source>
        <dbReference type="EMBL" id="OEL14103.1"/>
    </source>
</evidence>
<dbReference type="PROSITE" id="PS00503">
    <property type="entry name" value="PECTINESTERASE_2"/>
    <property type="match status" value="1"/>
</dbReference>
<dbReference type="GO" id="GO:0030599">
    <property type="term" value="F:pectinesterase activity"/>
    <property type="evidence" value="ECO:0007669"/>
    <property type="project" value="UniProtKB-UniRule"/>
</dbReference>
<comment type="caution">
    <text evidence="10">The sequence shown here is derived from an EMBL/GenBank/DDBJ whole genome shotgun (WGS) entry which is preliminary data.</text>
</comment>
<dbReference type="PANTHER" id="PTHR31321">
    <property type="entry name" value="ACYL-COA THIOESTER HYDROLASE YBHC-RELATED"/>
    <property type="match status" value="1"/>
</dbReference>
<evidence type="ECO:0000256" key="6">
    <source>
        <dbReference type="ARBA" id="ARBA00047928"/>
    </source>
</evidence>
<keyword evidence="4 8" id="KW-0378">Hydrolase</keyword>
<dbReference type="SUPFAM" id="SSF51126">
    <property type="entry name" value="Pectin lyase-like"/>
    <property type="match status" value="1"/>
</dbReference>
<comment type="pathway">
    <text evidence="1 8">Glycan metabolism; pectin degradation; 2-dehydro-3-deoxy-D-gluconate from pectin: step 1/5.</text>
</comment>